<dbReference type="GO" id="GO:0034727">
    <property type="term" value="P:piecemeal microautophagy of the nucleus"/>
    <property type="evidence" value="ECO:0007669"/>
    <property type="project" value="TreeGrafter"/>
</dbReference>
<sequence>MTEWLSSFSDAVHKRVCRFLIHRYLSDFLKSKINLDQMSINLIGGTATVSEVDMDVQRLNEALDSAKVPLTVIEGYIGEVNASVPWQNLPQKSCEIEIRQLQITLQPQQSLIHDNQANLVTSMISSVVGSLASSMELAQSFMKEEQQSDIQDRGVEQFAEVIDAIVSRFRLVFIDTIIRLENEPVAVSGLCTAIELQIDWIEFIDEQLEACQTQGASMETITSQPHSLSAVPDLNKLFHLKGIRLYTDVFSRPEKERLEDDFLSTSQVVTSMYIRREKEKTKRKPSLATSSTCEDVQCTDGAVDSLAHSSISNYQSCYSRVDGMEQSRVSSILSPSLSPNNEKTSETPERLESNPILFAQFVDEKHTVLVRVRNNSISAQDSAFANKEIKLFFGGLNVFLTPSQLYILSCVLGKVILRSPPPEASVDNYGKPMKAEDYEQVETQLQARTSSLYQGTDFQLGNWGGTMAFFDAQRKPSVSLDSSVGMANISLNTNDSYRSVSPTESGKESKLSDTTTKAGSCSDALLDQTHVRATLANFVFVLTHKDPLGQSNVRCRTLSGKETVMDIMKSLQILAERFFADASGLRLTTQLRLNTIRQFFDRLYPDDHLRFLAAGITFDYVLKKCQDNDSLLMSFTAANSDLVEALSPASTNASQIEHIELIHFPPVDENIDERPPHFRIAIDSRPKTQSYNVEVELAACESEIDISLLDRISAFLFTKPFFAYSLSSIGLSRYATGQSLDLKDDIFANAIGEQVSPSQSSGSIVLRCPKWKVTLRIPVADLRDTVSASARPPHWIRRIHDESLQLTLIDASLEMSAFDPSQITVHGSISLSAASLYGAFNGNTETLHCSNDELLFLYAGTSKQNAKNRISMKLSYDFRNTSLKTANAHNSPDEMQKSVWGSYFKTSTKIEGPFSHKVTVHENEPVTMVGSREELYEFSESCLKLSNLTLEIFMPILRLHLPTHQFYELLYNRLVNDLVLWEPSSPLLKKSLAGQPGVNIAAPFGDSAFQLCRPSARRGSESSETESRGSRSHNDSSTGASLVNESPHKICVKLCIEEGTLLIGALMTENKVSCGASQIGAELIGGQLFVVNGYHGNEELTYFYFTTRKAYVFHKNITENIVPYEKNVREKNFARRSKEDVRAAPASESSTGELCQLVADDNFAVAFRIDFHFVENVKNVLLAVGIRNSILHVTPFRDAGHFWVNQLIDFFNVVDYIVPGYELPEVTTQLHIHLASSLLAYDHCIVKPNSPLKLRLVLGSCNVNSRIVLHAEVYKFECIFEDTKLFLSAQKQHPVNVQFGDVPHNVRNRDKFVEILSMGLFQLEVRAADNFDTRTTRKELRCPLIEIKCKNDLVKVWTCADSLVALINMAFELADSDILKPVPASETEGMRTSNGSGELSLKDAASNTGSLNAPALEDQITRLQEMVQSAISSSPSRFGHFEPVAFGESALDEIASLDSLKKGLISDALNDIDDIPVSSHHRTISTGTDEGFCVVDEIPGSGITNVGGEPRIRVLNEQDEFIKVIDNHFEVPDLQHNDDILRLPDDYPIPLIKYFIRDVSLLLHLYGGNDFGVEEGPPKTYSCEEFRSGKGPGQRVDPEAQGGTSRDHSVHVEVMLSKISFVYELFGVDAPILSLNMFAVHEVEMRDKLAVSQINKMLYQYASGQLPRRTCAPMLALRIVETHQNEGKMKISMLPLRLNCDQDTVEFLMDFTTQLSTNVLLPNSVIASRISDQVIMEVPAVVNDPSLLYPSLPLTPSPAQPPLTHCKSSVEAPLELGDLSQFLDIPNSEMNIAASTDSGEQELLTKSAIWMQNLFNENDLNLLGNTSEIAAAFDSSAAQSTSRFAYIPEHSSSDLLSSTSDKQGNGLTRPIDALLGECEDRPRHSVDDLLNDIVLNEGRDTPVGQLIDHGGDDGEQETTDLHEDEGVSTMVNSSATPPVTQLVRRETFFKEFSFSPSVTVRLDYQGKRVKTEQGALLGLLIGLSNLHCTQLELKELHNRNGMLGYARCVQFAINEWISDIRNSQLPGVIGSYGPISSLVQIGQGIRDLFLMPVDEYRKDDGHIVKGLQKGAESFGISTASAAVDIAQRMVGLVQGVAELAFDIVTPDYPAYRNRRRLMAAPFRRPPNDLREGFHMAYETVKEGMSDTAQVLQLAAQEDRAEGHWPLRGLLRQATPAIIRPIVVASKATIHVLGGLKSQLKPDSHREEMDKWRQGPSGAYTQS</sequence>
<dbReference type="PANTHER" id="PTHR13190">
    <property type="entry name" value="AUTOPHAGY-RELATED 2, ISOFORM A"/>
    <property type="match status" value="1"/>
</dbReference>
<dbReference type="PANTHER" id="PTHR13190:SF1">
    <property type="entry name" value="AUTOPHAGY-RELATED 2, ISOFORM A"/>
    <property type="match status" value="1"/>
</dbReference>
<dbReference type="GO" id="GO:0032266">
    <property type="term" value="F:phosphatidylinositol-3-phosphate binding"/>
    <property type="evidence" value="ECO:0007669"/>
    <property type="project" value="TreeGrafter"/>
</dbReference>
<evidence type="ECO:0000256" key="7">
    <source>
        <dbReference type="ARBA" id="ARBA00023006"/>
    </source>
</evidence>
<feature type="region of interest" description="Disordered" evidence="12">
    <location>
        <begin position="1015"/>
        <end position="1042"/>
    </location>
</feature>
<protein>
    <recommendedName>
        <fullName evidence="4">Autophagy-related protein 2</fullName>
    </recommendedName>
</protein>
<keyword evidence="9" id="KW-0472">Membrane</keyword>
<dbReference type="Pfam" id="PF13329">
    <property type="entry name" value="ATG2_CAD"/>
    <property type="match status" value="2"/>
</dbReference>
<evidence type="ECO:0000256" key="6">
    <source>
        <dbReference type="ARBA" id="ARBA00022824"/>
    </source>
</evidence>
<feature type="compositionally biased region" description="Polar residues" evidence="12">
    <location>
        <begin position="495"/>
        <end position="504"/>
    </location>
</feature>
<feature type="compositionally biased region" description="Basic and acidic residues" evidence="12">
    <location>
        <begin position="1018"/>
        <end position="1034"/>
    </location>
</feature>
<proteinExistence type="evidence at transcript level"/>
<dbReference type="GO" id="GO:0061709">
    <property type="term" value="P:reticulophagy"/>
    <property type="evidence" value="ECO:0007669"/>
    <property type="project" value="TreeGrafter"/>
</dbReference>
<dbReference type="GO" id="GO:0061723">
    <property type="term" value="P:glycophagy"/>
    <property type="evidence" value="ECO:0007669"/>
    <property type="project" value="TreeGrafter"/>
</dbReference>
<evidence type="ECO:0000256" key="10">
    <source>
        <dbReference type="ARBA" id="ARBA00024479"/>
    </source>
</evidence>
<dbReference type="GO" id="GO:0061908">
    <property type="term" value="C:phagophore"/>
    <property type="evidence" value="ECO:0007669"/>
    <property type="project" value="TreeGrafter"/>
</dbReference>
<keyword evidence="7" id="KW-0072">Autophagy</keyword>
<evidence type="ECO:0000256" key="12">
    <source>
        <dbReference type="SAM" id="MobiDB-lite"/>
    </source>
</evidence>
<comment type="catalytic activity">
    <reaction evidence="10">
        <text>a 1,2-diacyl-sn-glycero-3-phospho-L-serine(in) = a 1,2-diacyl-sn-glycero-3-phospho-L-serine(out)</text>
        <dbReference type="Rhea" id="RHEA:38663"/>
        <dbReference type="ChEBI" id="CHEBI:57262"/>
    </reaction>
</comment>
<dbReference type="GO" id="GO:0043495">
    <property type="term" value="F:protein-membrane adaptor activity"/>
    <property type="evidence" value="ECO:0007669"/>
    <property type="project" value="TreeGrafter"/>
</dbReference>
<comment type="catalytic activity">
    <reaction evidence="11">
        <text>a 1,2-diacyl-sn-glycero-3-phosphoethanolamine(in) = a 1,2-diacyl-sn-glycero-3-phosphoethanolamine(out)</text>
        <dbReference type="Rhea" id="RHEA:38895"/>
        <dbReference type="ChEBI" id="CHEBI:64612"/>
    </reaction>
</comment>
<evidence type="ECO:0000256" key="3">
    <source>
        <dbReference type="ARBA" id="ARBA00009714"/>
    </source>
</evidence>
<organism evidence="13">
    <name type="scientific">Ascaris suum</name>
    <name type="common">Pig roundworm</name>
    <name type="synonym">Ascaris lumbricoides</name>
    <dbReference type="NCBI Taxonomy" id="6253"/>
    <lineage>
        <taxon>Eukaryota</taxon>
        <taxon>Metazoa</taxon>
        <taxon>Ecdysozoa</taxon>
        <taxon>Nematoda</taxon>
        <taxon>Chromadorea</taxon>
        <taxon>Rhabditida</taxon>
        <taxon>Spirurina</taxon>
        <taxon>Ascaridomorpha</taxon>
        <taxon>Ascaridoidea</taxon>
        <taxon>Ascarididae</taxon>
        <taxon>Ascaris</taxon>
    </lineage>
</organism>
<evidence type="ECO:0000256" key="2">
    <source>
        <dbReference type="ARBA" id="ARBA00004623"/>
    </source>
</evidence>
<dbReference type="GO" id="GO:0006869">
    <property type="term" value="P:lipid transport"/>
    <property type="evidence" value="ECO:0007669"/>
    <property type="project" value="UniProtKB-KW"/>
</dbReference>
<name>F1KPV0_ASCSU</name>
<dbReference type="GO" id="GO:0034045">
    <property type="term" value="C:phagophore assembly site membrane"/>
    <property type="evidence" value="ECO:0007669"/>
    <property type="project" value="UniProtKB-SubCell"/>
</dbReference>
<dbReference type="InterPro" id="IPR026849">
    <property type="entry name" value="ATG2"/>
</dbReference>
<evidence type="ECO:0000256" key="9">
    <source>
        <dbReference type="ARBA" id="ARBA00023136"/>
    </source>
</evidence>
<evidence type="ECO:0000256" key="8">
    <source>
        <dbReference type="ARBA" id="ARBA00023055"/>
    </source>
</evidence>
<evidence type="ECO:0000256" key="11">
    <source>
        <dbReference type="ARBA" id="ARBA00024615"/>
    </source>
</evidence>
<comment type="subcellular location">
    <subcellularLocation>
        <location evidence="1">Endoplasmic reticulum membrane</location>
        <topology evidence="1">Peripheral membrane protein</topology>
    </subcellularLocation>
    <subcellularLocation>
        <location evidence="2">Preautophagosomal structure membrane</location>
        <topology evidence="2">Peripheral membrane protein</topology>
    </subcellularLocation>
</comment>
<dbReference type="GO" id="GO:0005789">
    <property type="term" value="C:endoplasmic reticulum membrane"/>
    <property type="evidence" value="ECO:0007669"/>
    <property type="project" value="UniProtKB-SubCell"/>
</dbReference>
<evidence type="ECO:0000256" key="1">
    <source>
        <dbReference type="ARBA" id="ARBA00004406"/>
    </source>
</evidence>
<feature type="compositionally biased region" description="Low complexity" evidence="12">
    <location>
        <begin position="330"/>
        <end position="341"/>
    </location>
</feature>
<feature type="region of interest" description="Disordered" evidence="12">
    <location>
        <begin position="1585"/>
        <end position="1605"/>
    </location>
</feature>
<evidence type="ECO:0000256" key="5">
    <source>
        <dbReference type="ARBA" id="ARBA00022448"/>
    </source>
</evidence>
<evidence type="ECO:0000256" key="4">
    <source>
        <dbReference type="ARBA" id="ARBA00018070"/>
    </source>
</evidence>
<keyword evidence="5" id="KW-0813">Transport</keyword>
<feature type="region of interest" description="Disordered" evidence="12">
    <location>
        <begin position="495"/>
        <end position="516"/>
    </location>
</feature>
<feature type="compositionally biased region" description="Basic and acidic residues" evidence="12">
    <location>
        <begin position="2200"/>
        <end position="2212"/>
    </location>
</feature>
<keyword evidence="6" id="KW-0256">Endoplasmic reticulum</keyword>
<accession>F1KPV0</accession>
<keyword evidence="8" id="KW-0445">Lipid transport</keyword>
<dbReference type="GO" id="GO:0000422">
    <property type="term" value="P:autophagy of mitochondrion"/>
    <property type="evidence" value="ECO:0007669"/>
    <property type="project" value="TreeGrafter"/>
</dbReference>
<dbReference type="EMBL" id="JI163946">
    <property type="protein sequence ID" value="ADY39904.1"/>
    <property type="molecule type" value="mRNA"/>
</dbReference>
<dbReference type="GO" id="GO:0000045">
    <property type="term" value="P:autophagosome assembly"/>
    <property type="evidence" value="ECO:0007669"/>
    <property type="project" value="TreeGrafter"/>
</dbReference>
<feature type="region of interest" description="Disordered" evidence="12">
    <location>
        <begin position="330"/>
        <end position="350"/>
    </location>
</feature>
<evidence type="ECO:0000313" key="13">
    <source>
        <dbReference type="EMBL" id="ADY39904.1"/>
    </source>
</evidence>
<reference evidence="13" key="1">
    <citation type="journal article" date="2011" name="Genome Res.">
        <title>Deep small RNA sequencing from the nematode Ascaris reveals conservation, functional diversification, and novel developmental profiles.</title>
        <authorList>
            <person name="Wang J."/>
            <person name="Czech B."/>
            <person name="Crunk A."/>
            <person name="Wallace A."/>
            <person name="Mitreva M."/>
            <person name="Hannon G.J."/>
            <person name="Davis R.E."/>
        </authorList>
    </citation>
    <scope>NUCLEOTIDE SEQUENCE</scope>
</reference>
<comment type="similarity">
    <text evidence="3">Belongs to the ATG2 family.</text>
</comment>
<feature type="region of interest" description="Disordered" evidence="12">
    <location>
        <begin position="2200"/>
        <end position="2222"/>
    </location>
</feature>